<dbReference type="InterPro" id="IPR050763">
    <property type="entry name" value="ABC_transporter_ATP-binding"/>
</dbReference>
<dbReference type="SMART" id="SM00382">
    <property type="entry name" value="AAA"/>
    <property type="match status" value="1"/>
</dbReference>
<dbReference type="CDD" id="cd03267">
    <property type="entry name" value="ABC_NatA_like"/>
    <property type="match status" value="1"/>
</dbReference>
<gene>
    <name evidence="5" type="ORF">IQ249_12390</name>
</gene>
<dbReference type="GO" id="GO:0005524">
    <property type="term" value="F:ATP binding"/>
    <property type="evidence" value="ECO:0007669"/>
    <property type="project" value="UniProtKB-KW"/>
</dbReference>
<reference evidence="5" key="1">
    <citation type="submission" date="2020-10" db="EMBL/GenBank/DDBJ databases">
        <authorList>
            <person name="Castelo-Branco R."/>
            <person name="Eusebio N."/>
            <person name="Adriana R."/>
            <person name="Vieira A."/>
            <person name="Brugerolle De Fraissinette N."/>
            <person name="Rezende De Castro R."/>
            <person name="Schneider M.P."/>
            <person name="Vasconcelos V."/>
            <person name="Leao P.N."/>
        </authorList>
    </citation>
    <scope>NUCLEOTIDE SEQUENCE</scope>
    <source>
        <strain evidence="5">LEGE 07157</strain>
    </source>
</reference>
<keyword evidence="2" id="KW-0547">Nucleotide-binding</keyword>
<keyword evidence="1" id="KW-0813">Transport</keyword>
<dbReference type="Pfam" id="PF00005">
    <property type="entry name" value="ABC_tran"/>
    <property type="match status" value="1"/>
</dbReference>
<dbReference type="RefSeq" id="WP_194029785.1">
    <property type="nucleotide sequence ID" value="NZ_JADEWZ010000016.1"/>
</dbReference>
<feature type="domain" description="ABC transporter" evidence="4">
    <location>
        <begin position="4"/>
        <end position="257"/>
    </location>
</feature>
<dbReference type="InterPro" id="IPR003439">
    <property type="entry name" value="ABC_transporter-like_ATP-bd"/>
</dbReference>
<dbReference type="AlphaFoldDB" id="A0A8J7DYQ7"/>
<dbReference type="GO" id="GO:0016887">
    <property type="term" value="F:ATP hydrolysis activity"/>
    <property type="evidence" value="ECO:0007669"/>
    <property type="project" value="InterPro"/>
</dbReference>
<evidence type="ECO:0000256" key="1">
    <source>
        <dbReference type="ARBA" id="ARBA00022448"/>
    </source>
</evidence>
<evidence type="ECO:0000256" key="3">
    <source>
        <dbReference type="ARBA" id="ARBA00022840"/>
    </source>
</evidence>
<dbReference type="InterPro" id="IPR003593">
    <property type="entry name" value="AAA+_ATPase"/>
</dbReference>
<evidence type="ECO:0000259" key="4">
    <source>
        <dbReference type="PROSITE" id="PS50893"/>
    </source>
</evidence>
<dbReference type="EMBL" id="JADEWZ010000016">
    <property type="protein sequence ID" value="MBE9116699.1"/>
    <property type="molecule type" value="Genomic_DNA"/>
</dbReference>
<accession>A0A8J7DYQ7</accession>
<comment type="caution">
    <text evidence="5">The sequence shown here is derived from an EMBL/GenBank/DDBJ whole genome shotgun (WGS) entry which is preliminary data.</text>
</comment>
<dbReference type="InterPro" id="IPR027417">
    <property type="entry name" value="P-loop_NTPase"/>
</dbReference>
<dbReference type="Gene3D" id="3.40.50.300">
    <property type="entry name" value="P-loop containing nucleotide triphosphate hydrolases"/>
    <property type="match status" value="1"/>
</dbReference>
<evidence type="ECO:0000313" key="6">
    <source>
        <dbReference type="Proteomes" id="UP000654482"/>
    </source>
</evidence>
<organism evidence="5 6">
    <name type="scientific">Lusitaniella coriacea LEGE 07157</name>
    <dbReference type="NCBI Taxonomy" id="945747"/>
    <lineage>
        <taxon>Bacteria</taxon>
        <taxon>Bacillati</taxon>
        <taxon>Cyanobacteriota</taxon>
        <taxon>Cyanophyceae</taxon>
        <taxon>Spirulinales</taxon>
        <taxon>Lusitaniellaceae</taxon>
        <taxon>Lusitaniella</taxon>
    </lineage>
</organism>
<evidence type="ECO:0000256" key="2">
    <source>
        <dbReference type="ARBA" id="ARBA00022741"/>
    </source>
</evidence>
<name>A0A8J7DYQ7_9CYAN</name>
<proteinExistence type="predicted"/>
<keyword evidence="3 5" id="KW-0067">ATP-binding</keyword>
<dbReference type="PROSITE" id="PS00211">
    <property type="entry name" value="ABC_TRANSPORTER_1"/>
    <property type="match status" value="1"/>
</dbReference>
<evidence type="ECO:0000313" key="5">
    <source>
        <dbReference type="EMBL" id="MBE9116699.1"/>
    </source>
</evidence>
<sequence length="329" mass="37055">MPIIEVENLSKTYPVAIKEAGLKGTLNHFFRRQYRYVKAVQNVSFQIEAGEMVGFLGPNGAGKTTTLKMLAGLIHPSGGSVSVASYIPFRRQPKFLQKISLVMGQKQQLLWDLPAMDSLRINAAVYKIPDKEFKRRLGELTELLSLEDKLKQPVRKLSLGERMKAELLAALLHQPQVLFLDEPTLGLDVNAQVAVREFLKLYNQHYQATILLTSHYMADITALCDRVLIIHQGQLMYDGNLDKLLEQFAPCSEIRVEFAQVLPPEQLADYGEIEAIEGRKARFLVPREELTKTVSRILAQTEVVDLSITDPPIEETIGRLFNAGVVEEK</sequence>
<dbReference type="PANTHER" id="PTHR42711">
    <property type="entry name" value="ABC TRANSPORTER ATP-BINDING PROTEIN"/>
    <property type="match status" value="1"/>
</dbReference>
<dbReference type="InterPro" id="IPR017871">
    <property type="entry name" value="ABC_transporter-like_CS"/>
</dbReference>
<dbReference type="PANTHER" id="PTHR42711:SF4">
    <property type="entry name" value="ABC TRANSPORTER RELATED"/>
    <property type="match status" value="1"/>
</dbReference>
<dbReference type="SUPFAM" id="SSF52540">
    <property type="entry name" value="P-loop containing nucleoside triphosphate hydrolases"/>
    <property type="match status" value="1"/>
</dbReference>
<keyword evidence="6" id="KW-1185">Reference proteome</keyword>
<protein>
    <submittedName>
        <fullName evidence="5">ATP-binding cassette domain-containing protein</fullName>
    </submittedName>
</protein>
<dbReference type="PROSITE" id="PS50893">
    <property type="entry name" value="ABC_TRANSPORTER_2"/>
    <property type="match status" value="1"/>
</dbReference>
<dbReference type="Proteomes" id="UP000654482">
    <property type="component" value="Unassembled WGS sequence"/>
</dbReference>